<proteinExistence type="predicted"/>
<evidence type="ECO:0000313" key="8">
    <source>
        <dbReference type="EMBL" id="PPJ60218.1"/>
    </source>
</evidence>
<keyword evidence="3" id="KW-0805">Transcription regulation</keyword>
<feature type="region of interest" description="Disordered" evidence="7">
    <location>
        <begin position="571"/>
        <end position="601"/>
    </location>
</feature>
<reference evidence="9" key="1">
    <citation type="journal article" date="2017" name="bioRxiv">
        <title>Conservation of a gene cluster reveals novel cercosporin biosynthetic mechanisms and extends production to the genus Colletotrichum.</title>
        <authorList>
            <person name="de Jonge R."/>
            <person name="Ebert M.K."/>
            <person name="Huitt-Roehl C.R."/>
            <person name="Pal P."/>
            <person name="Suttle J.C."/>
            <person name="Spanner R.E."/>
            <person name="Neubauer J.D."/>
            <person name="Jurick W.M.II."/>
            <person name="Stott K.A."/>
            <person name="Secor G.A."/>
            <person name="Thomma B.P.H.J."/>
            <person name="Van de Peer Y."/>
            <person name="Townsend C.A."/>
            <person name="Bolton M.D."/>
        </authorList>
    </citation>
    <scope>NUCLEOTIDE SEQUENCE [LARGE SCALE GENOMIC DNA]</scope>
    <source>
        <strain evidence="9">CBS538.71</strain>
    </source>
</reference>
<keyword evidence="2" id="KW-0678">Repressor</keyword>
<dbReference type="EMBL" id="PNEN01000299">
    <property type="protein sequence ID" value="PPJ60218.1"/>
    <property type="molecule type" value="Genomic_DNA"/>
</dbReference>
<dbReference type="Pfam" id="PF08598">
    <property type="entry name" value="Sds3"/>
    <property type="match status" value="1"/>
</dbReference>
<evidence type="ECO:0000256" key="1">
    <source>
        <dbReference type="ARBA" id="ARBA00004123"/>
    </source>
</evidence>
<keyword evidence="5" id="KW-0539">Nucleus</keyword>
<evidence type="ECO:0000313" key="9">
    <source>
        <dbReference type="Proteomes" id="UP000237631"/>
    </source>
</evidence>
<dbReference type="SMART" id="SM01401">
    <property type="entry name" value="Sds3"/>
    <property type="match status" value="1"/>
</dbReference>
<feature type="compositionally biased region" description="Basic residues" evidence="7">
    <location>
        <begin position="230"/>
        <end position="240"/>
    </location>
</feature>
<dbReference type="GO" id="GO:0005654">
    <property type="term" value="C:nucleoplasm"/>
    <property type="evidence" value="ECO:0007669"/>
    <property type="project" value="UniProtKB-ARBA"/>
</dbReference>
<evidence type="ECO:0000256" key="3">
    <source>
        <dbReference type="ARBA" id="ARBA00023015"/>
    </source>
</evidence>
<dbReference type="PANTHER" id="PTHR21964">
    <property type="entry name" value="BREAST CANCER METASTASIS-SUPPRESSOR 1"/>
    <property type="match status" value="1"/>
</dbReference>
<dbReference type="GO" id="GO:0010468">
    <property type="term" value="P:regulation of gene expression"/>
    <property type="evidence" value="ECO:0007669"/>
    <property type="project" value="UniProtKB-ARBA"/>
</dbReference>
<organism evidence="8 9">
    <name type="scientific">Cercospora berteroae</name>
    <dbReference type="NCBI Taxonomy" id="357750"/>
    <lineage>
        <taxon>Eukaryota</taxon>
        <taxon>Fungi</taxon>
        <taxon>Dikarya</taxon>
        <taxon>Ascomycota</taxon>
        <taxon>Pezizomycotina</taxon>
        <taxon>Dothideomycetes</taxon>
        <taxon>Dothideomycetidae</taxon>
        <taxon>Mycosphaerellales</taxon>
        <taxon>Mycosphaerellaceae</taxon>
        <taxon>Cercospora</taxon>
    </lineage>
</organism>
<gene>
    <name evidence="8" type="ORF">CBER1_08837</name>
</gene>
<feature type="region of interest" description="Disordered" evidence="7">
    <location>
        <begin position="1"/>
        <end position="25"/>
    </location>
</feature>
<comment type="subcellular location">
    <subcellularLocation>
        <location evidence="1">Nucleus</location>
    </subcellularLocation>
</comment>
<protein>
    <submittedName>
        <fullName evidence="8">Uncharacterized protein</fullName>
    </submittedName>
</protein>
<evidence type="ECO:0000256" key="4">
    <source>
        <dbReference type="ARBA" id="ARBA00023163"/>
    </source>
</evidence>
<feature type="compositionally biased region" description="Acidic residues" evidence="7">
    <location>
        <begin position="345"/>
        <end position="358"/>
    </location>
</feature>
<feature type="region of interest" description="Disordered" evidence="7">
    <location>
        <begin position="210"/>
        <end position="282"/>
    </location>
</feature>
<evidence type="ECO:0000256" key="5">
    <source>
        <dbReference type="ARBA" id="ARBA00023242"/>
    </source>
</evidence>
<dbReference type="STRING" id="357750.A0A2S6CKG3"/>
<dbReference type="Proteomes" id="UP000237631">
    <property type="component" value="Unassembled WGS sequence"/>
</dbReference>
<evidence type="ECO:0000256" key="2">
    <source>
        <dbReference type="ARBA" id="ARBA00022491"/>
    </source>
</evidence>
<accession>A0A2S6CKG3</accession>
<keyword evidence="9" id="KW-1185">Reference proteome</keyword>
<keyword evidence="4" id="KW-0804">Transcription</keyword>
<feature type="compositionally biased region" description="Polar residues" evidence="7">
    <location>
        <begin position="212"/>
        <end position="227"/>
    </location>
</feature>
<feature type="region of interest" description="Disordered" evidence="7">
    <location>
        <begin position="412"/>
        <end position="452"/>
    </location>
</feature>
<dbReference type="OrthoDB" id="70376at2759"/>
<comment type="caution">
    <text evidence="8">The sequence shown here is derived from an EMBL/GenBank/DDBJ whole genome shotgun (WGS) entry which is preliminary data.</text>
</comment>
<name>A0A2S6CKG3_9PEZI</name>
<evidence type="ECO:0000256" key="7">
    <source>
        <dbReference type="SAM" id="MobiDB-lite"/>
    </source>
</evidence>
<dbReference type="AlphaFoldDB" id="A0A2S6CKG3"/>
<sequence>MAINHQDASIFDASASPQPQPLTKRDVRRHRIMEKLQAMVDGFATNQNQHYRAQLQGVQVDMTLVLRAEPYVDGALPDSHEEIRELVETVMQSDASGNGGVTLPEDENVKTDFWATAGKRYGEFAREVNDAIEKRDADLTLLHNNHEAALQELDRLHQQRLRQAEEEHRELSSTIRQRLIGTLNKKRQQLLRDKDQLDISDSNAMLLHPNHFSINNNPASPSHNSLGVNKRTRHLRHHRGASPAPAGADSESSKRKRKLGGEDDNGNESPIPNFGGRSPFKEAKSTREYAQFEAPAYSLERLFTEKELALATDLAKKATYKYFYQKEQEPSSNGNGTAVPSLDGEVVESGEGQADETMADANGTNTPPPSEPPAAVGMERQTSHQVLTRGGAKANPLAALSDLANAAAAASSTEPVVRKNPFTPEQPSFHATSRAEKSGAPQPPPVSSLDMENDFNMMRDAGADHYLPDQDGDVEMDTLAADEAKELRRRLLDQALGVSGVQAPYRLPQLEPGPGAMIGRGVDREPRTGFAPVQPVVVRIESRLKNNATEAAAHAAGGAMAAALNNRLGAEPMSRTTSAGGFSEMGEPAAPRGRGGRGRLV</sequence>
<feature type="region of interest" description="Disordered" evidence="7">
    <location>
        <begin position="327"/>
        <end position="392"/>
    </location>
</feature>
<keyword evidence="6" id="KW-0175">Coiled coil</keyword>
<evidence type="ECO:0000256" key="6">
    <source>
        <dbReference type="SAM" id="Coils"/>
    </source>
</evidence>
<dbReference type="InterPro" id="IPR013907">
    <property type="entry name" value="Sds3"/>
</dbReference>
<feature type="coiled-coil region" evidence="6">
    <location>
        <begin position="139"/>
        <end position="166"/>
    </location>
</feature>